<feature type="compositionally biased region" description="Polar residues" evidence="1">
    <location>
        <begin position="162"/>
        <end position="175"/>
    </location>
</feature>
<organism evidence="3 4">
    <name type="scientific">Tetragenococcus halophilus</name>
    <name type="common">Pediococcus halophilus</name>
    <dbReference type="NCBI Taxonomy" id="51669"/>
    <lineage>
        <taxon>Bacteria</taxon>
        <taxon>Bacillati</taxon>
        <taxon>Bacillota</taxon>
        <taxon>Bacilli</taxon>
        <taxon>Lactobacillales</taxon>
        <taxon>Enterococcaceae</taxon>
        <taxon>Tetragenococcus</taxon>
    </lineage>
</organism>
<evidence type="ECO:0000313" key="3">
    <source>
        <dbReference type="EMBL" id="AYW50786.1"/>
    </source>
</evidence>
<dbReference type="InterPro" id="IPR018913">
    <property type="entry name" value="BppU_N"/>
</dbReference>
<dbReference type="EMBL" id="CP027768">
    <property type="protein sequence ID" value="AYW50786.1"/>
    <property type="molecule type" value="Genomic_DNA"/>
</dbReference>
<feature type="domain" description="BppU N-terminal" evidence="2">
    <location>
        <begin position="6"/>
        <end position="154"/>
    </location>
</feature>
<protein>
    <submittedName>
        <fullName evidence="3">Phage baseplate upper protein</fullName>
    </submittedName>
</protein>
<evidence type="ECO:0000259" key="2">
    <source>
        <dbReference type="Pfam" id="PF10651"/>
    </source>
</evidence>
<evidence type="ECO:0000313" key="4">
    <source>
        <dbReference type="Proteomes" id="UP000280475"/>
    </source>
</evidence>
<dbReference type="Pfam" id="PF10651">
    <property type="entry name" value="BppU_N"/>
    <property type="match status" value="1"/>
</dbReference>
<accession>A0A3G5FKA7</accession>
<name>A0A3G5FKA7_TETHA</name>
<proteinExistence type="predicted"/>
<sequence>MPIRKKGDVEIKTSANGAKVKQTGYTFYSYDKNAAALYFQFREQDGQPTDLSKATVRLVMTLDDDGGKKFIPGDDEIEVISAIRGTAKYVLPEMLLSYEGKVTGYVYMNFDDGSRSDDGQFTFRIKHSMITHVLPELGDKYVRDFEDVKEQVEQAADGAKETISQKVTEASDTSDSAISNVNQVADGATESITTAADSIDKAKSNAEATISQYVSSVGSAKEAAEKRINDASGEVETAKVEAIKNMSELDISDKNYLLDSKKRVREARTSGEPEDNSNYATYFLSEPIQAGVEFTVSGQLEITDGDFDTISIKFRDENGKNIGDSSFYVDRSGNEFSETFTLSQTTYRMYIYAGKTGETRGNGVIYENIKLQPGSIATAWTPNPSEIMTQKQYDKLANAITSLGGSI</sequence>
<reference evidence="3 4" key="1">
    <citation type="journal article" date="2012" name="Int. J. Syst. Evol. Microbiol.">
        <title>Characterization of Tetragenococcus strains from sugar thick juice reveals a novel species, Tetragenococcus osmophilus sp. nov., and divides Tetragenococcus halophilus into two subspecies, T. halophilus subsp. halophilus subsp. nov. and T. halophilus subsp. flandriensis subsp. nov.</title>
        <authorList>
            <person name="Juste A."/>
            <person name="Van Trappen S."/>
            <person name="Verreth C."/>
            <person name="Cleenwerck I."/>
            <person name="De Vos P."/>
            <person name="Lievens B."/>
            <person name="Willems K.A."/>
        </authorList>
    </citation>
    <scope>NUCLEOTIDE SEQUENCE [LARGE SCALE GENOMIC DNA]</scope>
    <source>
        <strain evidence="3 4">LMG 26042</strain>
    </source>
</reference>
<dbReference type="RefSeq" id="WP_103893029.1">
    <property type="nucleotide sequence ID" value="NZ_CP027768.1"/>
</dbReference>
<gene>
    <name evidence="3" type="ORF">C7H83_10060</name>
</gene>
<evidence type="ECO:0000256" key="1">
    <source>
        <dbReference type="SAM" id="MobiDB-lite"/>
    </source>
</evidence>
<dbReference type="Gene3D" id="2.60.40.3350">
    <property type="match status" value="1"/>
</dbReference>
<dbReference type="Proteomes" id="UP000280475">
    <property type="component" value="Chromosome"/>
</dbReference>
<dbReference type="AlphaFoldDB" id="A0A3G5FKA7"/>
<feature type="region of interest" description="Disordered" evidence="1">
    <location>
        <begin position="156"/>
        <end position="175"/>
    </location>
</feature>